<dbReference type="GO" id="GO:0016020">
    <property type="term" value="C:membrane"/>
    <property type="evidence" value="ECO:0007669"/>
    <property type="project" value="InterPro"/>
</dbReference>
<keyword evidence="6 9" id="KW-0812">Transmembrane</keyword>
<proteinExistence type="inferred from homology"/>
<evidence type="ECO:0000256" key="3">
    <source>
        <dbReference type="ARBA" id="ARBA00007222"/>
    </source>
</evidence>
<dbReference type="Proteomes" id="UP000703661">
    <property type="component" value="Unassembled WGS sequence"/>
</dbReference>
<organism evidence="11 12">
    <name type="scientific">Entomortierella chlamydospora</name>
    <dbReference type="NCBI Taxonomy" id="101097"/>
    <lineage>
        <taxon>Eukaryota</taxon>
        <taxon>Fungi</taxon>
        <taxon>Fungi incertae sedis</taxon>
        <taxon>Mucoromycota</taxon>
        <taxon>Mortierellomycotina</taxon>
        <taxon>Mortierellomycetes</taxon>
        <taxon>Mortierellales</taxon>
        <taxon>Mortierellaceae</taxon>
        <taxon>Entomortierella</taxon>
    </lineage>
</organism>
<feature type="domain" description="ArnT-like N-terminal" evidence="10">
    <location>
        <begin position="89"/>
        <end position="154"/>
    </location>
</feature>
<dbReference type="GO" id="GO:0005783">
    <property type="term" value="C:endoplasmic reticulum"/>
    <property type="evidence" value="ECO:0007669"/>
    <property type="project" value="TreeGrafter"/>
</dbReference>
<dbReference type="PANTHER" id="PTHR10050:SF50">
    <property type="entry name" value="DOLICHYL-PHOSPHATE-MANNOSE--PROTEIN MANNOSYLTRANSFERASE 1-RELATED"/>
    <property type="match status" value="1"/>
</dbReference>
<dbReference type="InterPro" id="IPR027005">
    <property type="entry name" value="PMT-like"/>
</dbReference>
<comment type="subcellular location">
    <subcellularLocation>
        <location evidence="1">Endomembrane system</location>
        <topology evidence="1">Multi-pass membrane protein</topology>
    </subcellularLocation>
</comment>
<protein>
    <submittedName>
        <fullName evidence="11">Protein O-mannosyl-transferase 1</fullName>
    </submittedName>
</protein>
<name>A0A9P6T0Q7_9FUNG</name>
<comment type="caution">
    <text evidence="11">The sequence shown here is derived from an EMBL/GenBank/DDBJ whole genome shotgun (WGS) entry which is preliminary data.</text>
</comment>
<evidence type="ECO:0000256" key="1">
    <source>
        <dbReference type="ARBA" id="ARBA00004127"/>
    </source>
</evidence>
<evidence type="ECO:0000256" key="9">
    <source>
        <dbReference type="SAM" id="Phobius"/>
    </source>
</evidence>
<evidence type="ECO:0000313" key="12">
    <source>
        <dbReference type="Proteomes" id="UP000703661"/>
    </source>
</evidence>
<reference evidence="11" key="1">
    <citation type="journal article" date="2020" name="Fungal Divers.">
        <title>Resolving the Mortierellaceae phylogeny through synthesis of multi-gene phylogenetics and phylogenomics.</title>
        <authorList>
            <person name="Vandepol N."/>
            <person name="Liber J."/>
            <person name="Desiro A."/>
            <person name="Na H."/>
            <person name="Kennedy M."/>
            <person name="Barry K."/>
            <person name="Grigoriev I.V."/>
            <person name="Miller A.N."/>
            <person name="O'Donnell K."/>
            <person name="Stajich J.E."/>
            <person name="Bonito G."/>
        </authorList>
    </citation>
    <scope>NUCLEOTIDE SEQUENCE</scope>
    <source>
        <strain evidence="11">NRRL 2769</strain>
    </source>
</reference>
<evidence type="ECO:0000256" key="5">
    <source>
        <dbReference type="ARBA" id="ARBA00022679"/>
    </source>
</evidence>
<dbReference type="AlphaFoldDB" id="A0A9P6T0Q7"/>
<evidence type="ECO:0000256" key="8">
    <source>
        <dbReference type="ARBA" id="ARBA00023136"/>
    </source>
</evidence>
<feature type="transmembrane region" description="Helical" evidence="9">
    <location>
        <begin position="114"/>
        <end position="134"/>
    </location>
</feature>
<keyword evidence="12" id="KW-1185">Reference proteome</keyword>
<evidence type="ECO:0000256" key="7">
    <source>
        <dbReference type="ARBA" id="ARBA00022989"/>
    </source>
</evidence>
<dbReference type="GO" id="GO:0004169">
    <property type="term" value="F:dolichyl-phosphate-mannose-protein mannosyltransferase activity"/>
    <property type="evidence" value="ECO:0007669"/>
    <property type="project" value="TreeGrafter"/>
</dbReference>
<dbReference type="EMBL" id="JAAAID010000549">
    <property type="protein sequence ID" value="KAG0016261.1"/>
    <property type="molecule type" value="Genomic_DNA"/>
</dbReference>
<keyword evidence="5" id="KW-0808">Transferase</keyword>
<evidence type="ECO:0000256" key="6">
    <source>
        <dbReference type="ARBA" id="ARBA00022692"/>
    </source>
</evidence>
<keyword evidence="4" id="KW-0328">Glycosyltransferase</keyword>
<comment type="pathway">
    <text evidence="2">Protein modification; protein glycosylation.</text>
</comment>
<dbReference type="OrthoDB" id="292747at2759"/>
<sequence>MSRVLEALGAHPLASERVFATPISFVSPVQTAFSALQAEMTHQILQLRALLPNLYSHGRDEGDDDDDKGMTEIKETINEMWSGEKKERFDEQDIGGFTCCYLNGSFFMDVHPPFVKMLLSLVAYLLSFVGKLNFAFRKLYARNVTFIGMRMFVAA</sequence>
<evidence type="ECO:0000256" key="4">
    <source>
        <dbReference type="ARBA" id="ARBA00022676"/>
    </source>
</evidence>
<dbReference type="InterPro" id="IPR003342">
    <property type="entry name" value="ArnT-like_N"/>
</dbReference>
<gene>
    <name evidence="11" type="primary">POMT1</name>
    <name evidence="11" type="ORF">BGZ80_009334</name>
</gene>
<comment type="similarity">
    <text evidence="3">Belongs to the glycosyltransferase 39 family.</text>
</comment>
<dbReference type="Pfam" id="PF02366">
    <property type="entry name" value="PMT"/>
    <property type="match status" value="1"/>
</dbReference>
<accession>A0A9P6T0Q7</accession>
<keyword evidence="7 9" id="KW-1133">Transmembrane helix</keyword>
<keyword evidence="8 9" id="KW-0472">Membrane</keyword>
<evidence type="ECO:0000256" key="2">
    <source>
        <dbReference type="ARBA" id="ARBA00004922"/>
    </source>
</evidence>
<evidence type="ECO:0000313" key="11">
    <source>
        <dbReference type="EMBL" id="KAG0016261.1"/>
    </source>
</evidence>
<dbReference type="PANTHER" id="PTHR10050">
    <property type="entry name" value="DOLICHYL-PHOSPHATE-MANNOSE--PROTEIN MANNOSYLTRANSFERASE"/>
    <property type="match status" value="1"/>
</dbReference>
<evidence type="ECO:0000259" key="10">
    <source>
        <dbReference type="Pfam" id="PF02366"/>
    </source>
</evidence>